<protein>
    <submittedName>
        <fullName evidence="1">Uncharacterized protein</fullName>
    </submittedName>
</protein>
<accession>A0A2D2LXV3</accession>
<sequence length="209" mass="23832">MGAYFKTSLVGEFSFNKDENCAIKLPTFSNNVQLTVAHSMLKFLESFYFGVYEHHAIYQLLAEETDVDKPARVTTICNYDDSVAEGHSYDVIGSKRAIKQFMKRFETEAETYDAHLVGYLVSPETENYIDLSKITQAKNARQSLISPLAMLTRLSKERKGGGDYQFDASTENYTHVGTWYDQPIYYTVVKPIKGGQDITDSVLFYDTWD</sequence>
<dbReference type="EMBL" id="CP024444">
    <property type="protein sequence ID" value="ATR79790.1"/>
    <property type="molecule type" value="Genomic_DNA"/>
</dbReference>
<evidence type="ECO:0000313" key="2">
    <source>
        <dbReference type="Proteomes" id="UP000229340"/>
    </source>
</evidence>
<gene>
    <name evidence="1" type="ORF">NP7_10525</name>
</gene>
<dbReference type="Proteomes" id="UP000229340">
    <property type="component" value="Plasmid pNP7-1"/>
</dbReference>
<dbReference type="RefSeq" id="WP_100271133.1">
    <property type="nucleotide sequence ID" value="NZ_CP024444.1"/>
</dbReference>
<keyword evidence="1" id="KW-0614">Plasmid</keyword>
<dbReference type="AlphaFoldDB" id="A0A2D2LXV3"/>
<name>A0A2D2LXV3_FAUOS</name>
<proteinExistence type="predicted"/>
<organism evidence="1 2">
    <name type="scientific">Faucicola osloensis</name>
    <name type="common">Moraxella osloensis</name>
    <dbReference type="NCBI Taxonomy" id="34062"/>
    <lineage>
        <taxon>Bacteria</taxon>
        <taxon>Pseudomonadati</taxon>
        <taxon>Pseudomonadota</taxon>
        <taxon>Gammaproteobacteria</taxon>
        <taxon>Moraxellales</taxon>
        <taxon>Moraxellaceae</taxon>
        <taxon>Faucicola</taxon>
    </lineage>
</organism>
<reference evidence="2" key="1">
    <citation type="submission" date="2017-10" db="EMBL/GenBank/DDBJ databases">
        <title>Complete genome sequence of Moraxella osloensis NP7 isolated from human skin.</title>
        <authorList>
            <person name="Lee K."/>
            <person name="Lim J.Y."/>
            <person name="Hwang I."/>
        </authorList>
    </citation>
    <scope>NUCLEOTIDE SEQUENCE [LARGE SCALE GENOMIC DNA]</scope>
    <source>
        <strain evidence="2">NP7</strain>
        <plasmid evidence="2">pnp7-1</plasmid>
    </source>
</reference>
<evidence type="ECO:0000313" key="1">
    <source>
        <dbReference type="EMBL" id="ATR79790.1"/>
    </source>
</evidence>
<geneLocation type="plasmid" evidence="2">
    <name>pnp7-1</name>
</geneLocation>